<evidence type="ECO:0000313" key="1">
    <source>
        <dbReference type="EMBL" id="EAN94080.1"/>
    </source>
</evidence>
<proteinExistence type="predicted"/>
<feature type="non-terminal residue" evidence="1">
    <location>
        <position position="1"/>
    </location>
</feature>
<dbReference type="EMBL" id="AAHK01000300">
    <property type="protein sequence ID" value="EAN94080.1"/>
    <property type="molecule type" value="Genomic_DNA"/>
</dbReference>
<accession>Q4DNJ5</accession>
<comment type="caution">
    <text evidence="1">The sequence shown here is derived from an EMBL/GenBank/DDBJ whole genome shotgun (WGS) entry which is preliminary data.</text>
</comment>
<dbReference type="Proteomes" id="UP000002296">
    <property type="component" value="Unassembled WGS sequence"/>
</dbReference>
<dbReference type="RefSeq" id="XP_815931.1">
    <property type="nucleotide sequence ID" value="XM_810838.1"/>
</dbReference>
<sequence length="113" mass="13078">MRRILYDPVAYALIAVAKARPKYPGLSLEESALKFMALHMKCFNEKNTAIQAEQYKANFEKFLKRATLYRSMTEASEDVVKEEEFLKLCREWEMASDKTHGDVSSLVHLRSVD</sequence>
<name>Q4DNJ5_TRYCC</name>
<dbReference type="InParanoid" id="Q4DNJ5"/>
<dbReference type="KEGG" id="tcr:509791.10"/>
<keyword evidence="2" id="KW-1185">Reference proteome</keyword>
<reference evidence="1 2" key="1">
    <citation type="journal article" date="2005" name="Science">
        <title>The genome sequence of Trypanosoma cruzi, etiologic agent of Chagas disease.</title>
        <authorList>
            <person name="El-Sayed N.M."/>
            <person name="Myler P.J."/>
            <person name="Bartholomeu D.C."/>
            <person name="Nilsson D."/>
            <person name="Aggarwal G."/>
            <person name="Tran A.N."/>
            <person name="Ghedin E."/>
            <person name="Worthey E.A."/>
            <person name="Delcher A.L."/>
            <person name="Blandin G."/>
            <person name="Westenberger S.J."/>
            <person name="Caler E."/>
            <person name="Cerqueira G.C."/>
            <person name="Branche C."/>
            <person name="Haas B."/>
            <person name="Anupama A."/>
            <person name="Arner E."/>
            <person name="Aslund L."/>
            <person name="Attipoe P."/>
            <person name="Bontempi E."/>
            <person name="Bringaud F."/>
            <person name="Burton P."/>
            <person name="Cadag E."/>
            <person name="Campbell D.A."/>
            <person name="Carrington M."/>
            <person name="Crabtree J."/>
            <person name="Darban H."/>
            <person name="da Silveira J.F."/>
            <person name="de Jong P."/>
            <person name="Edwards K."/>
            <person name="Englund P.T."/>
            <person name="Fazelina G."/>
            <person name="Feldblyum T."/>
            <person name="Ferella M."/>
            <person name="Frasch A.C."/>
            <person name="Gull K."/>
            <person name="Horn D."/>
            <person name="Hou L."/>
            <person name="Huang Y."/>
            <person name="Kindlund E."/>
            <person name="Klingbeil M."/>
            <person name="Kluge S."/>
            <person name="Koo H."/>
            <person name="Lacerda D."/>
            <person name="Levin M.J."/>
            <person name="Lorenzi H."/>
            <person name="Louie T."/>
            <person name="Machado C.R."/>
            <person name="McCulloch R."/>
            <person name="McKenna A."/>
            <person name="Mizuno Y."/>
            <person name="Mottram J.C."/>
            <person name="Nelson S."/>
            <person name="Ochaya S."/>
            <person name="Osoegawa K."/>
            <person name="Pai G."/>
            <person name="Parsons M."/>
            <person name="Pentony M."/>
            <person name="Pettersson U."/>
            <person name="Pop M."/>
            <person name="Ramirez J.L."/>
            <person name="Rinta J."/>
            <person name="Robertson L."/>
            <person name="Salzberg S.L."/>
            <person name="Sanchez D.O."/>
            <person name="Seyler A."/>
            <person name="Sharma R."/>
            <person name="Shetty J."/>
            <person name="Simpson A.J."/>
            <person name="Sisk E."/>
            <person name="Tammi M.T."/>
            <person name="Tarleton R."/>
            <person name="Teixeira S."/>
            <person name="Van Aken S."/>
            <person name="Vogt C."/>
            <person name="Ward P.N."/>
            <person name="Wickstead B."/>
            <person name="Wortman J."/>
            <person name="White O."/>
            <person name="Fraser C.M."/>
            <person name="Stuart K.D."/>
            <person name="Andersson B."/>
        </authorList>
    </citation>
    <scope>NUCLEOTIDE SEQUENCE [LARGE SCALE GENOMIC DNA]</scope>
    <source>
        <strain evidence="1 2">CL Brener</strain>
    </source>
</reference>
<organism evidence="1 2">
    <name type="scientific">Trypanosoma cruzi (strain CL Brener)</name>
    <dbReference type="NCBI Taxonomy" id="353153"/>
    <lineage>
        <taxon>Eukaryota</taxon>
        <taxon>Discoba</taxon>
        <taxon>Euglenozoa</taxon>
        <taxon>Kinetoplastea</taxon>
        <taxon>Metakinetoplastina</taxon>
        <taxon>Trypanosomatida</taxon>
        <taxon>Trypanosomatidae</taxon>
        <taxon>Trypanosoma</taxon>
        <taxon>Schizotrypanum</taxon>
    </lineage>
</organism>
<protein>
    <submittedName>
        <fullName evidence="1">Uncharacterized protein</fullName>
    </submittedName>
</protein>
<dbReference type="PaxDb" id="353153-Q4DNJ5"/>
<dbReference type="GeneID" id="3547743"/>
<evidence type="ECO:0000313" key="2">
    <source>
        <dbReference type="Proteomes" id="UP000002296"/>
    </source>
</evidence>
<gene>
    <name evidence="1" type="ORF">Tc00.1047053509791.10</name>
</gene>
<dbReference type="AlphaFoldDB" id="Q4DNJ5"/>